<organism evidence="2 3">
    <name type="scientific">Synaphobranchus kaupii</name>
    <name type="common">Kaup's arrowtooth eel</name>
    <dbReference type="NCBI Taxonomy" id="118154"/>
    <lineage>
        <taxon>Eukaryota</taxon>
        <taxon>Metazoa</taxon>
        <taxon>Chordata</taxon>
        <taxon>Craniata</taxon>
        <taxon>Vertebrata</taxon>
        <taxon>Euteleostomi</taxon>
        <taxon>Actinopterygii</taxon>
        <taxon>Neopterygii</taxon>
        <taxon>Teleostei</taxon>
        <taxon>Anguilliformes</taxon>
        <taxon>Synaphobranchidae</taxon>
        <taxon>Synaphobranchus</taxon>
    </lineage>
</organism>
<sequence>MVRAVVHVTLQQDIEDLQLKFIDTTRSFHLISKPNYEKKLKMMLSPDQPDSDLPWGQSDAESVLNDIKIGCVSDDPMEGEGKDTDPRATGSQQGGETKETARDSQVSLCPRHPRAHPSRGIQRGFR</sequence>
<gene>
    <name evidence="2" type="ORF">SKAU_G00252950</name>
</gene>
<name>A0A9Q1IS17_SYNKA</name>
<dbReference type="OrthoDB" id="10067827at2759"/>
<proteinExistence type="predicted"/>
<protein>
    <submittedName>
        <fullName evidence="2">Uncharacterized protein</fullName>
    </submittedName>
</protein>
<dbReference type="EMBL" id="JAINUF010000009">
    <property type="protein sequence ID" value="KAJ8350165.1"/>
    <property type="molecule type" value="Genomic_DNA"/>
</dbReference>
<feature type="region of interest" description="Disordered" evidence="1">
    <location>
        <begin position="72"/>
        <end position="126"/>
    </location>
</feature>
<dbReference type="AlphaFoldDB" id="A0A9Q1IS17"/>
<reference evidence="2" key="1">
    <citation type="journal article" date="2023" name="Science">
        <title>Genome structures resolve the early diversification of teleost fishes.</title>
        <authorList>
            <person name="Parey E."/>
            <person name="Louis A."/>
            <person name="Montfort J."/>
            <person name="Bouchez O."/>
            <person name="Roques C."/>
            <person name="Iampietro C."/>
            <person name="Lluch J."/>
            <person name="Castinel A."/>
            <person name="Donnadieu C."/>
            <person name="Desvignes T."/>
            <person name="Floi Bucao C."/>
            <person name="Jouanno E."/>
            <person name="Wen M."/>
            <person name="Mejri S."/>
            <person name="Dirks R."/>
            <person name="Jansen H."/>
            <person name="Henkel C."/>
            <person name="Chen W.J."/>
            <person name="Zahm M."/>
            <person name="Cabau C."/>
            <person name="Klopp C."/>
            <person name="Thompson A.W."/>
            <person name="Robinson-Rechavi M."/>
            <person name="Braasch I."/>
            <person name="Lecointre G."/>
            <person name="Bobe J."/>
            <person name="Postlethwait J.H."/>
            <person name="Berthelot C."/>
            <person name="Roest Crollius H."/>
            <person name="Guiguen Y."/>
        </authorList>
    </citation>
    <scope>NUCLEOTIDE SEQUENCE</scope>
    <source>
        <strain evidence="2">WJC10195</strain>
    </source>
</reference>
<evidence type="ECO:0000313" key="2">
    <source>
        <dbReference type="EMBL" id="KAJ8350165.1"/>
    </source>
</evidence>
<keyword evidence="3" id="KW-1185">Reference proteome</keyword>
<evidence type="ECO:0000313" key="3">
    <source>
        <dbReference type="Proteomes" id="UP001152622"/>
    </source>
</evidence>
<evidence type="ECO:0000256" key="1">
    <source>
        <dbReference type="SAM" id="MobiDB-lite"/>
    </source>
</evidence>
<comment type="caution">
    <text evidence="2">The sequence shown here is derived from an EMBL/GenBank/DDBJ whole genome shotgun (WGS) entry which is preliminary data.</text>
</comment>
<dbReference type="Proteomes" id="UP001152622">
    <property type="component" value="Chromosome 9"/>
</dbReference>
<accession>A0A9Q1IS17</accession>